<dbReference type="RefSeq" id="WP_110395095.1">
    <property type="nucleotide sequence ID" value="NZ_JBHUHB010000001.1"/>
</dbReference>
<feature type="transmembrane region" description="Helical" evidence="1">
    <location>
        <begin position="327"/>
        <end position="346"/>
    </location>
</feature>
<feature type="transmembrane region" description="Helical" evidence="1">
    <location>
        <begin position="451"/>
        <end position="479"/>
    </location>
</feature>
<accession>A0A2V3VZM2</accession>
<dbReference type="Gene3D" id="3.30.2090.10">
    <property type="entry name" value="Multidrug efflux transporter AcrB TolC docking domain, DN and DC subdomains"/>
    <property type="match status" value="2"/>
</dbReference>
<feature type="transmembrane region" description="Helical" evidence="1">
    <location>
        <begin position="960"/>
        <end position="986"/>
    </location>
</feature>
<evidence type="ECO:0000313" key="3">
    <source>
        <dbReference type="Proteomes" id="UP000247978"/>
    </source>
</evidence>
<gene>
    <name evidence="2" type="ORF">DFR56_105149</name>
</gene>
<evidence type="ECO:0000256" key="1">
    <source>
        <dbReference type="SAM" id="Phobius"/>
    </source>
</evidence>
<keyword evidence="1" id="KW-0472">Membrane</keyword>
<dbReference type="SUPFAM" id="SSF82693">
    <property type="entry name" value="Multidrug efflux transporter AcrB pore domain, PN1, PN2, PC1 and PC2 subdomains"/>
    <property type="match status" value="2"/>
</dbReference>
<sequence length="1013" mass="112580">MLRFLLKRKIIVMLFVIFIFGYGLYGITKLDKELFPPISFDQTLIMIETEDMPAEDVEQFITIPIEQSLDSMQDVNDYESTSSVGESVIAVNSETGKGEEVTKDIESQVHSITNDIHGVRDVFVMQASTSQSFEFFLDLSGGNLTEMSSFAKNVIQPRLESLSEVREVAVAGLEEKEIVITLKTEKLEDYGLSQDEIIPLIQQMNTNTSIGSFEDEAGKPTLRWNTTFNDIDDIKRISFQTNEGIKRLTDIASVKEEIAEQKNVAWKNGDPEFLLLQVGRADGYTQIDMTEAVRAEIKKINEEHSNGISISEIAAQADYVTSAIEGVVDNILIGGIIAIIVLLLFLRNIRATFIIGLSIPTSILLTILTMTLLDYSFNLLSLIGLGLGIGMMVDASIVVLESIFKKKEQGLSNLEAVVTGTKEVAAAVLSSMLTTIVVFVPIVLLDDDVGKMMIILTVVIAVTLISSVIIAFTVIPSLAENFLRVKKKKTKGKLQLIEKYGKILAWMTRKKRRRIGIIGLFIAMFISSFLLLAKVPMTFMPDIMNRYAEVIVELEPGVTPSERAEIAAKMNEQLETIPDVENNIIMDNMGVMFAIVHMTPAEEKTMEQNEVNEQILQKFRELERKYPVTNVGSAMDGMTSLPVEVQVSGENLQTLQHIGEKVTNELKQIDHVVSVKMQVGENTEEFSVQLNEKNMKDDEITASYVSAQLSQMFSDSPVSEFRQNGETVSVILKNDLSIKEKKQLLQKEIMTANGEKKLSNYVSLEKVSSLSQIDRYNGERYINVTADIEGKDLGSVNLEVQKAIQNMDIDDGYAVSLGGDLEEQQKAFQDLLVIFAISLFLVFVVMAIQFNSFKHPIIILFIIPLTITGVIIGLFLTQKELNLMSGIGVIMLVGIVLNNGILLIDRVKQIRNEGKNVKQAIVDAGKDRIRPIFMTTLTTVGGMLPLAFASGTSSDYQSPLAVVIISGLLFSTFISLLLIPAVYLFFEDIGNGFSRIFKRKKSKKLSEVKLKAQ</sequence>
<dbReference type="Pfam" id="PF00873">
    <property type="entry name" value="ACR_tran"/>
    <property type="match status" value="1"/>
</dbReference>
<keyword evidence="1" id="KW-1133">Transmembrane helix</keyword>
<dbReference type="AlphaFoldDB" id="A0A2V3VZM2"/>
<evidence type="ECO:0000313" key="2">
    <source>
        <dbReference type="EMBL" id="PXW87507.1"/>
    </source>
</evidence>
<proteinExistence type="predicted"/>
<dbReference type="Gene3D" id="1.20.1640.10">
    <property type="entry name" value="Multidrug efflux transporter AcrB transmembrane domain"/>
    <property type="match status" value="2"/>
</dbReference>
<feature type="transmembrane region" description="Helical" evidence="1">
    <location>
        <begin position="515"/>
        <end position="533"/>
    </location>
</feature>
<dbReference type="Gene3D" id="3.30.70.1320">
    <property type="entry name" value="Multidrug efflux transporter AcrB pore domain like"/>
    <property type="match status" value="1"/>
</dbReference>
<feature type="transmembrane region" description="Helical" evidence="1">
    <location>
        <begin position="379"/>
        <end position="404"/>
    </location>
</feature>
<organism evidence="2 3">
    <name type="scientific">Pseudogracilibacillus auburnensis</name>
    <dbReference type="NCBI Taxonomy" id="1494959"/>
    <lineage>
        <taxon>Bacteria</taxon>
        <taxon>Bacillati</taxon>
        <taxon>Bacillota</taxon>
        <taxon>Bacilli</taxon>
        <taxon>Bacillales</taxon>
        <taxon>Bacillaceae</taxon>
        <taxon>Pseudogracilibacillus</taxon>
    </lineage>
</organism>
<feature type="transmembrane region" description="Helical" evidence="1">
    <location>
        <begin position="857"/>
        <end position="877"/>
    </location>
</feature>
<dbReference type="EMBL" id="QJJQ01000005">
    <property type="protein sequence ID" value="PXW87507.1"/>
    <property type="molecule type" value="Genomic_DNA"/>
</dbReference>
<keyword evidence="1" id="KW-0812">Transmembrane</keyword>
<feature type="transmembrane region" description="Helical" evidence="1">
    <location>
        <begin position="831"/>
        <end position="850"/>
    </location>
</feature>
<dbReference type="GO" id="GO:0005886">
    <property type="term" value="C:plasma membrane"/>
    <property type="evidence" value="ECO:0007669"/>
    <property type="project" value="TreeGrafter"/>
</dbReference>
<feature type="transmembrane region" description="Helical" evidence="1">
    <location>
        <begin position="424"/>
        <end position="445"/>
    </location>
</feature>
<dbReference type="SUPFAM" id="SSF82866">
    <property type="entry name" value="Multidrug efflux transporter AcrB transmembrane domain"/>
    <property type="match status" value="2"/>
</dbReference>
<dbReference type="InterPro" id="IPR027463">
    <property type="entry name" value="AcrB_DN_DC_subdom"/>
</dbReference>
<dbReference type="Proteomes" id="UP000247978">
    <property type="component" value="Unassembled WGS sequence"/>
</dbReference>
<dbReference type="OrthoDB" id="9757876at2"/>
<dbReference type="Gene3D" id="3.30.70.1430">
    <property type="entry name" value="Multidrug efflux transporter AcrB pore domain"/>
    <property type="match status" value="2"/>
</dbReference>
<dbReference type="Gene3D" id="3.30.70.1440">
    <property type="entry name" value="Multidrug efflux transporter AcrB pore domain"/>
    <property type="match status" value="1"/>
</dbReference>
<dbReference type="PANTHER" id="PTHR32063">
    <property type="match status" value="1"/>
</dbReference>
<protein>
    <submittedName>
        <fullName evidence="2">HAE1 family hydrophobic/amphiphilic exporter-1</fullName>
    </submittedName>
</protein>
<dbReference type="PRINTS" id="PR00702">
    <property type="entry name" value="ACRIFLAVINRP"/>
</dbReference>
<feature type="transmembrane region" description="Helical" evidence="1">
    <location>
        <begin position="931"/>
        <end position="948"/>
    </location>
</feature>
<feature type="transmembrane region" description="Helical" evidence="1">
    <location>
        <begin position="353"/>
        <end position="373"/>
    </location>
</feature>
<feature type="transmembrane region" description="Helical" evidence="1">
    <location>
        <begin position="883"/>
        <end position="904"/>
    </location>
</feature>
<dbReference type="PANTHER" id="PTHR32063:SF0">
    <property type="entry name" value="SWARMING MOTILITY PROTEIN SWRC"/>
    <property type="match status" value="1"/>
</dbReference>
<dbReference type="GO" id="GO:0042910">
    <property type="term" value="F:xenobiotic transmembrane transporter activity"/>
    <property type="evidence" value="ECO:0007669"/>
    <property type="project" value="TreeGrafter"/>
</dbReference>
<comment type="caution">
    <text evidence="2">The sequence shown here is derived from an EMBL/GenBank/DDBJ whole genome shotgun (WGS) entry which is preliminary data.</text>
</comment>
<dbReference type="InterPro" id="IPR001036">
    <property type="entry name" value="Acrflvin-R"/>
</dbReference>
<reference evidence="2 3" key="1">
    <citation type="submission" date="2018-05" db="EMBL/GenBank/DDBJ databases">
        <title>Genomic Encyclopedia of Type Strains, Phase IV (KMG-IV): sequencing the most valuable type-strain genomes for metagenomic binning, comparative biology and taxonomic classification.</title>
        <authorList>
            <person name="Goeker M."/>
        </authorList>
    </citation>
    <scope>NUCLEOTIDE SEQUENCE [LARGE SCALE GENOMIC DNA]</scope>
    <source>
        <strain evidence="2 3">DSM 28556</strain>
    </source>
</reference>
<keyword evidence="3" id="KW-1185">Reference proteome</keyword>
<dbReference type="SUPFAM" id="SSF82714">
    <property type="entry name" value="Multidrug efflux transporter AcrB TolC docking domain, DN and DC subdomains"/>
    <property type="match status" value="1"/>
</dbReference>
<name>A0A2V3VZM2_9BACI</name>